<dbReference type="PROSITE" id="PS00198">
    <property type="entry name" value="4FE4S_FER_1"/>
    <property type="match status" value="2"/>
</dbReference>
<comment type="catalytic activity">
    <reaction evidence="7">
        <text>glycyl-[protein] + reduced [flavodoxin] + S-adenosyl-L-methionine = glycin-2-yl radical-[protein] + semiquinone [flavodoxin] + 5'-deoxyadenosine + L-methionine + H(+)</text>
        <dbReference type="Rhea" id="RHEA:61976"/>
        <dbReference type="Rhea" id="RHEA-COMP:10622"/>
        <dbReference type="Rhea" id="RHEA-COMP:14480"/>
        <dbReference type="Rhea" id="RHEA-COMP:15993"/>
        <dbReference type="Rhea" id="RHEA-COMP:15994"/>
        <dbReference type="ChEBI" id="CHEBI:15378"/>
        <dbReference type="ChEBI" id="CHEBI:17319"/>
        <dbReference type="ChEBI" id="CHEBI:29947"/>
        <dbReference type="ChEBI" id="CHEBI:32722"/>
        <dbReference type="ChEBI" id="CHEBI:57618"/>
        <dbReference type="ChEBI" id="CHEBI:57844"/>
        <dbReference type="ChEBI" id="CHEBI:59789"/>
        <dbReference type="ChEBI" id="CHEBI:140311"/>
    </reaction>
</comment>
<evidence type="ECO:0000256" key="7">
    <source>
        <dbReference type="ARBA" id="ARBA00047365"/>
    </source>
</evidence>
<dbReference type="Pfam" id="PF12838">
    <property type="entry name" value="Fer4_7"/>
    <property type="match status" value="1"/>
</dbReference>
<dbReference type="InterPro" id="IPR034457">
    <property type="entry name" value="Organic_radical-activating"/>
</dbReference>
<dbReference type="OrthoDB" id="9782387at2"/>
<keyword evidence="6" id="KW-0411">Iron-sulfur</keyword>
<dbReference type="Gene3D" id="3.30.70.20">
    <property type="match status" value="1"/>
</dbReference>
<comment type="caution">
    <text evidence="10">The sequence shown here is derived from an EMBL/GenBank/DDBJ whole genome shotgun (WGS) entry which is preliminary data.</text>
</comment>
<dbReference type="SFLD" id="SFLDG01118">
    <property type="entry name" value="activating_enzymes__group_2"/>
    <property type="match status" value="1"/>
</dbReference>
<evidence type="ECO:0000259" key="8">
    <source>
        <dbReference type="PROSITE" id="PS51379"/>
    </source>
</evidence>
<dbReference type="PANTHER" id="PTHR30352:SF13">
    <property type="entry name" value="GLYCYL-RADICAL ENZYME ACTIVATING ENZYME YJJW-RELATED"/>
    <property type="match status" value="1"/>
</dbReference>
<dbReference type="InterPro" id="IPR040074">
    <property type="entry name" value="BssD/PflA/YjjW"/>
</dbReference>
<reference evidence="10 11" key="1">
    <citation type="submission" date="2018-05" db="EMBL/GenBank/DDBJ databases">
        <title>The Hungate 1000. A catalogue of reference genomes from the rumen microbiome.</title>
        <authorList>
            <person name="Kelly W."/>
        </authorList>
    </citation>
    <scope>NUCLEOTIDE SEQUENCE [LARGE SCALE GENOMIC DNA]</scope>
    <source>
        <strain evidence="10 11">NLAE-zl-C242</strain>
    </source>
</reference>
<sequence length="285" mass="32183">MRAPVNKIIPLSVVDGPGNRTSVFLQKCNIACAYCHNPETQRMCTGCGICVEKCPVQALSLVQEKGRDLEGLPVIWDEKKCVQCDTCIRVCPYFSSPKIHLMEVEEVFSEIKKNLPFIRGITVSGGECTLYPEFLTELFTQVRAEGLTCYIDSNGCVDFSRYPDLMDVCDKVMLDVKAWDENVFYSLTRSSNETVKKNLIYLAKRHQLEEVRIVCLEPEVDVEAVIRGIAGSVREHLDDFTLKLIAFRSHGVRTALKDKEMPSGEQMEKWRGIAVNCGFSNIRIV</sequence>
<evidence type="ECO:0000256" key="1">
    <source>
        <dbReference type="ARBA" id="ARBA00001966"/>
    </source>
</evidence>
<dbReference type="SFLD" id="SFLDS00029">
    <property type="entry name" value="Radical_SAM"/>
    <property type="match status" value="1"/>
</dbReference>
<keyword evidence="5" id="KW-0408">Iron</keyword>
<feature type="domain" description="4Fe-4S ferredoxin-type" evidence="8">
    <location>
        <begin position="32"/>
        <end position="64"/>
    </location>
</feature>
<feature type="domain" description="Radical SAM core" evidence="9">
    <location>
        <begin position="14"/>
        <end position="280"/>
    </location>
</feature>
<dbReference type="InterPro" id="IPR017896">
    <property type="entry name" value="4Fe4S_Fe-S-bd"/>
</dbReference>
<organism evidence="10 11">
    <name type="scientific">Faecalicatena orotica</name>
    <dbReference type="NCBI Taxonomy" id="1544"/>
    <lineage>
        <taxon>Bacteria</taxon>
        <taxon>Bacillati</taxon>
        <taxon>Bacillota</taxon>
        <taxon>Clostridia</taxon>
        <taxon>Lachnospirales</taxon>
        <taxon>Lachnospiraceae</taxon>
        <taxon>Faecalicatena</taxon>
    </lineage>
</organism>
<dbReference type="PROSITE" id="PS51918">
    <property type="entry name" value="RADICAL_SAM"/>
    <property type="match status" value="1"/>
</dbReference>
<comment type="cofactor">
    <cofactor evidence="1">
        <name>[4Fe-4S] cluster</name>
        <dbReference type="ChEBI" id="CHEBI:49883"/>
    </cofactor>
</comment>
<dbReference type="GO" id="GO:0016491">
    <property type="term" value="F:oxidoreductase activity"/>
    <property type="evidence" value="ECO:0007669"/>
    <property type="project" value="InterPro"/>
</dbReference>
<dbReference type="AlphaFoldDB" id="A0A2Y9C5F2"/>
<dbReference type="Proteomes" id="UP000245845">
    <property type="component" value="Unassembled WGS sequence"/>
</dbReference>
<dbReference type="InterPro" id="IPR012839">
    <property type="entry name" value="Organic_radical_activase"/>
</dbReference>
<dbReference type="PANTHER" id="PTHR30352">
    <property type="entry name" value="PYRUVATE FORMATE-LYASE-ACTIVATING ENZYME"/>
    <property type="match status" value="1"/>
</dbReference>
<dbReference type="SUPFAM" id="SSF54862">
    <property type="entry name" value="4Fe-4S ferredoxins"/>
    <property type="match status" value="1"/>
</dbReference>
<dbReference type="RefSeq" id="WP_109731563.1">
    <property type="nucleotide sequence ID" value="NZ_BAAACK010000011.1"/>
</dbReference>
<dbReference type="SUPFAM" id="SSF102114">
    <property type="entry name" value="Radical SAM enzymes"/>
    <property type="match status" value="1"/>
</dbReference>
<keyword evidence="4" id="KW-0479">Metal-binding</keyword>
<name>A0A2Y9C5F2_9FIRM</name>
<keyword evidence="11" id="KW-1185">Reference proteome</keyword>
<evidence type="ECO:0000256" key="3">
    <source>
        <dbReference type="ARBA" id="ARBA00022691"/>
    </source>
</evidence>
<gene>
    <name evidence="10" type="ORF">A8806_107179</name>
</gene>
<dbReference type="GO" id="GO:0051539">
    <property type="term" value="F:4 iron, 4 sulfur cluster binding"/>
    <property type="evidence" value="ECO:0007669"/>
    <property type="project" value="UniProtKB-KW"/>
</dbReference>
<protein>
    <submittedName>
        <fullName evidence="10">YjjW family glycine radical enzyme activase</fullName>
    </submittedName>
</protein>
<feature type="domain" description="4Fe-4S ferredoxin-type" evidence="8">
    <location>
        <begin position="71"/>
        <end position="102"/>
    </location>
</feature>
<dbReference type="SFLD" id="SFLDF00392">
    <property type="entry name" value="YjjI_activase"/>
    <property type="match status" value="1"/>
</dbReference>
<evidence type="ECO:0000313" key="11">
    <source>
        <dbReference type="Proteomes" id="UP000245845"/>
    </source>
</evidence>
<dbReference type="InterPro" id="IPR007197">
    <property type="entry name" value="rSAM"/>
</dbReference>
<evidence type="ECO:0000259" key="9">
    <source>
        <dbReference type="PROSITE" id="PS51918"/>
    </source>
</evidence>
<dbReference type="Gene3D" id="3.80.30.10">
    <property type="entry name" value="pyruvate-formate lyase- activating enzyme"/>
    <property type="match status" value="1"/>
</dbReference>
<proteinExistence type="predicted"/>
<evidence type="ECO:0000256" key="5">
    <source>
        <dbReference type="ARBA" id="ARBA00023004"/>
    </source>
</evidence>
<dbReference type="PROSITE" id="PS51379">
    <property type="entry name" value="4FE4S_FER_2"/>
    <property type="match status" value="2"/>
</dbReference>
<dbReference type="InterPro" id="IPR023912">
    <property type="entry name" value="YjjW_bact"/>
</dbReference>
<accession>A0A2Y9C5F2</accession>
<dbReference type="NCBIfam" id="TIGR04041">
    <property type="entry name" value="activase_YjjW"/>
    <property type="match status" value="1"/>
</dbReference>
<dbReference type="SFLD" id="SFLDG01066">
    <property type="entry name" value="organic_radical-activating_enz"/>
    <property type="match status" value="1"/>
</dbReference>
<dbReference type="GO" id="GO:0046872">
    <property type="term" value="F:metal ion binding"/>
    <property type="evidence" value="ECO:0007669"/>
    <property type="project" value="UniProtKB-KW"/>
</dbReference>
<dbReference type="InterPro" id="IPR017900">
    <property type="entry name" value="4Fe4S_Fe_S_CS"/>
</dbReference>
<keyword evidence="3" id="KW-0949">S-adenosyl-L-methionine</keyword>
<evidence type="ECO:0000256" key="2">
    <source>
        <dbReference type="ARBA" id="ARBA00022485"/>
    </source>
</evidence>
<evidence type="ECO:0000256" key="6">
    <source>
        <dbReference type="ARBA" id="ARBA00023014"/>
    </source>
</evidence>
<dbReference type="InterPro" id="IPR058240">
    <property type="entry name" value="rSAM_sf"/>
</dbReference>
<dbReference type="PIRSF" id="PIRSF000371">
    <property type="entry name" value="PFL_act_enz"/>
    <property type="match status" value="1"/>
</dbReference>
<keyword evidence="2" id="KW-0004">4Fe-4S</keyword>
<evidence type="ECO:0000256" key="4">
    <source>
        <dbReference type="ARBA" id="ARBA00022723"/>
    </source>
</evidence>
<dbReference type="EMBL" id="QGDL01000007">
    <property type="protein sequence ID" value="PWJ29030.1"/>
    <property type="molecule type" value="Genomic_DNA"/>
</dbReference>
<dbReference type="CDD" id="cd01335">
    <property type="entry name" value="Radical_SAM"/>
    <property type="match status" value="1"/>
</dbReference>
<evidence type="ECO:0000313" key="10">
    <source>
        <dbReference type="EMBL" id="PWJ29030.1"/>
    </source>
</evidence>